<dbReference type="Gene3D" id="2.60.120.860">
    <property type="match status" value="1"/>
</dbReference>
<keyword evidence="4" id="KW-1185">Reference proteome</keyword>
<accession>A0ABU0AC93</accession>
<comment type="caution">
    <text evidence="3">The sequence shown here is derived from an EMBL/GenBank/DDBJ whole genome shotgun (WGS) entry which is preliminary data.</text>
</comment>
<dbReference type="RefSeq" id="WP_307471978.1">
    <property type="nucleotide sequence ID" value="NZ_JAUSUB010000002.1"/>
</dbReference>
<name>A0ABU0AC93_9BACI</name>
<dbReference type="InterPro" id="IPR054738">
    <property type="entry name" value="Siphovirus-type_tail_C"/>
</dbReference>
<proteinExistence type="predicted"/>
<gene>
    <name evidence="3" type="ORF">J2S17_000739</name>
</gene>
<dbReference type="EMBL" id="JAUSUB010000002">
    <property type="protein sequence ID" value="MDQ0268870.1"/>
    <property type="molecule type" value="Genomic_DNA"/>
</dbReference>
<protein>
    <recommendedName>
        <fullName evidence="5">Phage tail family protein</fullName>
    </recommendedName>
</protein>
<organism evidence="3 4">
    <name type="scientific">Cytobacillus purgationiresistens</name>
    <dbReference type="NCBI Taxonomy" id="863449"/>
    <lineage>
        <taxon>Bacteria</taxon>
        <taxon>Bacillati</taxon>
        <taxon>Bacillota</taxon>
        <taxon>Bacilli</taxon>
        <taxon>Bacillales</taxon>
        <taxon>Bacillaceae</taxon>
        <taxon>Cytobacillus</taxon>
    </lineage>
</organism>
<feature type="domain" description="Siphovirus-type tail component RIFT-related" evidence="1">
    <location>
        <begin position="17"/>
        <end position="124"/>
    </location>
</feature>
<evidence type="ECO:0000259" key="2">
    <source>
        <dbReference type="Pfam" id="PF22768"/>
    </source>
</evidence>
<feature type="domain" description="Siphovirus-type tail component C-terminal" evidence="2">
    <location>
        <begin position="185"/>
        <end position="286"/>
    </location>
</feature>
<evidence type="ECO:0000313" key="4">
    <source>
        <dbReference type="Proteomes" id="UP001238088"/>
    </source>
</evidence>
<dbReference type="Pfam" id="PF22768">
    <property type="entry name" value="SPP1_Dit"/>
    <property type="match status" value="1"/>
</dbReference>
<dbReference type="Proteomes" id="UP001238088">
    <property type="component" value="Unassembled WGS sequence"/>
</dbReference>
<dbReference type="InterPro" id="IPR008841">
    <property type="entry name" value="Siphovirus-type_tail_N"/>
</dbReference>
<reference evidence="3 4" key="1">
    <citation type="submission" date="2023-07" db="EMBL/GenBank/DDBJ databases">
        <title>Genomic Encyclopedia of Type Strains, Phase IV (KMG-IV): sequencing the most valuable type-strain genomes for metagenomic binning, comparative biology and taxonomic classification.</title>
        <authorList>
            <person name="Goeker M."/>
        </authorList>
    </citation>
    <scope>NUCLEOTIDE SEQUENCE [LARGE SCALE GENOMIC DNA]</scope>
    <source>
        <strain evidence="3 4">DSM 23494</strain>
    </source>
</reference>
<evidence type="ECO:0000313" key="3">
    <source>
        <dbReference type="EMBL" id="MDQ0268870.1"/>
    </source>
</evidence>
<sequence length="289" mass="33253">MQSFRKKEKLIIENDQGQTFEISVLSPFYLDNADGLDSMENEFYTSINYDTDGENIVGSSIRPRNITIEGRISEDKEINRIKMIRFFNPRRKFTLQYTDGEISRFINFRVEKAPVISKDTYPVFVISLLCPKPWWFDREIKTDVATWVGAFSFPLIIPEDTGIQMGYREPSVIVNVNNTSDNISPLRIEFRAVGTLINPSILNVETREFIRIEKEMIAGDVISVNTERGNEYVRLSRNGVTSNIFNDLTLESNPHLSLDIGDNLMRYDADSNVDNLEITIYFTPQYVGV</sequence>
<evidence type="ECO:0000259" key="1">
    <source>
        <dbReference type="Pfam" id="PF05709"/>
    </source>
</evidence>
<dbReference type="Pfam" id="PF05709">
    <property type="entry name" value="Sipho_tail"/>
    <property type="match status" value="1"/>
</dbReference>
<evidence type="ECO:0008006" key="5">
    <source>
        <dbReference type="Google" id="ProtNLM"/>
    </source>
</evidence>